<dbReference type="PANTHER" id="PTHR42714">
    <property type="entry name" value="TRNA MODIFICATION GTPASE GTPBP3"/>
    <property type="match status" value="1"/>
</dbReference>
<dbReference type="EMBL" id="JAHESF010000001">
    <property type="protein sequence ID" value="MBT1695564.1"/>
    <property type="molecule type" value="Genomic_DNA"/>
</dbReference>
<dbReference type="SUPFAM" id="SSF52540">
    <property type="entry name" value="P-loop containing nucleoside triphosphate hydrolases"/>
    <property type="match status" value="1"/>
</dbReference>
<comment type="caution">
    <text evidence="2">The sequence shown here is derived from an EMBL/GenBank/DDBJ whole genome shotgun (WGS) entry which is preliminary data.</text>
</comment>
<evidence type="ECO:0000313" key="2">
    <source>
        <dbReference type="EMBL" id="MBT1695564.1"/>
    </source>
</evidence>
<dbReference type="AlphaFoldDB" id="A0AAP2DKJ1"/>
<feature type="domain" description="MnmE helical" evidence="1">
    <location>
        <begin position="28"/>
        <end position="134"/>
    </location>
</feature>
<keyword evidence="3" id="KW-1185">Reference proteome</keyword>
<dbReference type="InterPro" id="IPR027417">
    <property type="entry name" value="P-loop_NTPase"/>
</dbReference>
<dbReference type="InterPro" id="IPR027368">
    <property type="entry name" value="MnmE_dom2"/>
</dbReference>
<dbReference type="GO" id="GO:0002098">
    <property type="term" value="P:tRNA wobble uridine modification"/>
    <property type="evidence" value="ECO:0007669"/>
    <property type="project" value="TreeGrafter"/>
</dbReference>
<accession>A0AAP2DKJ1</accession>
<proteinExistence type="predicted"/>
<dbReference type="Gene3D" id="3.40.50.300">
    <property type="entry name" value="P-loop containing nucleotide triphosphate hydrolases"/>
    <property type="match status" value="1"/>
</dbReference>
<name>A0AAP2DKJ1_9BACT</name>
<organism evidence="2 3">
    <name type="scientific">Chryseosolibacter histidini</name>
    <dbReference type="NCBI Taxonomy" id="2782349"/>
    <lineage>
        <taxon>Bacteria</taxon>
        <taxon>Pseudomonadati</taxon>
        <taxon>Bacteroidota</taxon>
        <taxon>Cytophagia</taxon>
        <taxon>Cytophagales</taxon>
        <taxon>Chryseotaleaceae</taxon>
        <taxon>Chryseosolibacter</taxon>
    </lineage>
</organism>
<evidence type="ECO:0000259" key="1">
    <source>
        <dbReference type="Pfam" id="PF12631"/>
    </source>
</evidence>
<protein>
    <submittedName>
        <fullName evidence="2">tRNA uridine-5-carboxymethylaminomethyl(34) synthesis GTPase MnmE</fullName>
    </submittedName>
</protein>
<gene>
    <name evidence="2" type="ORF">KK083_01665</name>
</gene>
<feature type="non-terminal residue" evidence="2">
    <location>
        <position position="1"/>
    </location>
</feature>
<dbReference type="PANTHER" id="PTHR42714:SF2">
    <property type="entry name" value="TRNA MODIFICATION GTPASE GTPBP3, MITOCHONDRIAL"/>
    <property type="match status" value="1"/>
</dbReference>
<dbReference type="Pfam" id="PF12631">
    <property type="entry name" value="MnmE_helical"/>
    <property type="match status" value="1"/>
</dbReference>
<dbReference type="Gene3D" id="1.20.120.430">
    <property type="entry name" value="tRNA modification GTPase MnmE domain 2"/>
    <property type="match status" value="1"/>
</dbReference>
<dbReference type="InterPro" id="IPR025867">
    <property type="entry name" value="MnmE_helical"/>
</dbReference>
<dbReference type="SUPFAM" id="SSF116878">
    <property type="entry name" value="TrmE connector domain"/>
    <property type="match status" value="1"/>
</dbReference>
<dbReference type="GO" id="GO:0030488">
    <property type="term" value="P:tRNA methylation"/>
    <property type="evidence" value="ECO:0007669"/>
    <property type="project" value="TreeGrafter"/>
</dbReference>
<sequence>EEEQHLTARGIPHIKVGNKLDKANAGLVEKLRAKDFIFISAAGKTNIQELKNTILSRFQVKSVKSGDVMVTNLRHYQNLTQTYDALTRVLDGMDNGITGDFLAMDIRQALHYLGEITGNITTEDLLANIFSKFCIGK</sequence>
<dbReference type="GO" id="GO:0005829">
    <property type="term" value="C:cytosol"/>
    <property type="evidence" value="ECO:0007669"/>
    <property type="project" value="TreeGrafter"/>
</dbReference>
<evidence type="ECO:0000313" key="3">
    <source>
        <dbReference type="Proteomes" id="UP001319200"/>
    </source>
</evidence>
<reference evidence="2 3" key="1">
    <citation type="submission" date="2021-05" db="EMBL/GenBank/DDBJ databases">
        <title>A Polyphasic approach of four new species of the genus Ohtaekwangia: Ohtaekwangia histidinii sp. nov., Ohtaekwangia cretensis sp. nov., Ohtaekwangia indiensis sp. nov., Ohtaekwangia reichenbachii sp. nov. from diverse environment.</title>
        <authorList>
            <person name="Octaviana S."/>
        </authorList>
    </citation>
    <scope>NUCLEOTIDE SEQUENCE [LARGE SCALE GENOMIC DNA]</scope>
    <source>
        <strain evidence="2 3">PWU4</strain>
    </source>
</reference>
<dbReference type="Proteomes" id="UP001319200">
    <property type="component" value="Unassembled WGS sequence"/>
</dbReference>